<keyword evidence="3 4" id="KW-0472">Membrane</keyword>
<feature type="transmembrane region" description="Helical" evidence="4">
    <location>
        <begin position="245"/>
        <end position="266"/>
    </location>
</feature>
<feature type="transmembrane region" description="Helical" evidence="4">
    <location>
        <begin position="165"/>
        <end position="185"/>
    </location>
</feature>
<feature type="transmembrane region" description="Helical" evidence="4">
    <location>
        <begin position="50"/>
        <end position="70"/>
    </location>
</feature>
<dbReference type="Pfam" id="PF07690">
    <property type="entry name" value="MFS_1"/>
    <property type="match status" value="1"/>
</dbReference>
<protein>
    <submittedName>
        <fullName evidence="6">Arabinose efflux permease</fullName>
    </submittedName>
</protein>
<evidence type="ECO:0000256" key="4">
    <source>
        <dbReference type="SAM" id="Phobius"/>
    </source>
</evidence>
<feature type="transmembrane region" description="Helical" evidence="4">
    <location>
        <begin position="365"/>
        <end position="386"/>
    </location>
</feature>
<dbReference type="PANTHER" id="PTHR42910:SF1">
    <property type="entry name" value="MAJOR FACILITATOR SUPERFAMILY (MFS) PROFILE DOMAIN-CONTAINING PROTEIN"/>
    <property type="match status" value="1"/>
</dbReference>
<proteinExistence type="predicted"/>
<dbReference type="InterPro" id="IPR011701">
    <property type="entry name" value="MFS"/>
</dbReference>
<dbReference type="eggNOG" id="COG2814">
    <property type="taxonomic scope" value="Bacteria"/>
</dbReference>
<keyword evidence="1 4" id="KW-0812">Transmembrane</keyword>
<feature type="transmembrane region" description="Helical" evidence="4">
    <location>
        <begin position="135"/>
        <end position="153"/>
    </location>
</feature>
<dbReference type="InterPro" id="IPR036259">
    <property type="entry name" value="MFS_trans_sf"/>
</dbReference>
<dbReference type="PANTHER" id="PTHR42910">
    <property type="entry name" value="TRANSPORTER SCO4007-RELATED"/>
    <property type="match status" value="1"/>
</dbReference>
<dbReference type="SUPFAM" id="SSF103473">
    <property type="entry name" value="MFS general substrate transporter"/>
    <property type="match status" value="1"/>
</dbReference>
<keyword evidence="2 4" id="KW-1133">Transmembrane helix</keyword>
<dbReference type="Proteomes" id="UP000003544">
    <property type="component" value="Unassembled WGS sequence"/>
</dbReference>
<feature type="transmembrane region" description="Helical" evidence="4">
    <location>
        <begin position="77"/>
        <end position="95"/>
    </location>
</feature>
<dbReference type="CDD" id="cd17324">
    <property type="entry name" value="MFS_NepI_like"/>
    <property type="match status" value="1"/>
</dbReference>
<reference evidence="6 7" key="1">
    <citation type="journal article" date="2011" name="J. Bacteriol.">
        <title>Draft genome sequence of Methylophaga aminisulfidivorans MP T.</title>
        <authorList>
            <person name="Han G.H."/>
            <person name="Kim W."/>
            <person name="Chun J."/>
            <person name="Kim S.W."/>
        </authorList>
    </citation>
    <scope>NUCLEOTIDE SEQUENCE [LARGE SCALE GENOMIC DNA]</scope>
    <source>
        <strain evidence="7">MP(T)</strain>
    </source>
</reference>
<feature type="transmembrane region" description="Helical" evidence="4">
    <location>
        <begin position="12"/>
        <end position="30"/>
    </location>
</feature>
<evidence type="ECO:0000313" key="6">
    <source>
        <dbReference type="EMBL" id="EGL54249.1"/>
    </source>
</evidence>
<comment type="caution">
    <text evidence="6">The sequence shown here is derived from an EMBL/GenBank/DDBJ whole genome shotgun (WGS) entry which is preliminary data.</text>
</comment>
<evidence type="ECO:0000259" key="5">
    <source>
        <dbReference type="PROSITE" id="PS50850"/>
    </source>
</evidence>
<evidence type="ECO:0000256" key="3">
    <source>
        <dbReference type="ARBA" id="ARBA00023136"/>
    </source>
</evidence>
<sequence>MTKQQTVLTQGLVLLMATATGIAVASNYYAQPLLDTIASEFGLSHSSAGNIVTTAQLSYGIGLLFLVPLADRLERRKLIIVMSLFATIGLLISGFSTNLPWLLLGTAITGLSSVVAQVLLPLGATLASDQQRGKVIGTIMGGLLLGILLARVVSGGLSSMGSWRYIYWFASVAMFITTLALARFLPSYHNNNDMSYRQILVSVFGLFVKEPILRYRSILGMLSFALFSMFWTPLAFLLAKPPYEYSDATIGLFGLVGVAGVFAATWAGKLADAGKGDLGTRLGLLSLLVSWVILFNAPISLVALLIGVLLLDLAVQLVHVSNQNKIYALHPDIRNRLTSAYMTCYFIGGAFGSWFSVMLYQHYEWTGVVMGATGIALIACILDFTVRKHTPK</sequence>
<gene>
    <name evidence="6" type="ORF">MAMP_00672</name>
</gene>
<dbReference type="Gene3D" id="1.20.1250.20">
    <property type="entry name" value="MFS general substrate transporter like domains"/>
    <property type="match status" value="1"/>
</dbReference>
<evidence type="ECO:0000256" key="1">
    <source>
        <dbReference type="ARBA" id="ARBA00022692"/>
    </source>
</evidence>
<dbReference type="RefSeq" id="WP_007144135.1">
    <property type="nucleotide sequence ID" value="NZ_AFIG01000001.1"/>
</dbReference>
<feature type="transmembrane region" description="Helical" evidence="4">
    <location>
        <begin position="101"/>
        <end position="123"/>
    </location>
</feature>
<evidence type="ECO:0000313" key="7">
    <source>
        <dbReference type="Proteomes" id="UP000003544"/>
    </source>
</evidence>
<dbReference type="PROSITE" id="PS50850">
    <property type="entry name" value="MFS"/>
    <property type="match status" value="1"/>
</dbReference>
<name>F5SYI1_9GAMM</name>
<accession>F5SYI1</accession>
<feature type="transmembrane region" description="Helical" evidence="4">
    <location>
        <begin position="278"/>
        <end position="295"/>
    </location>
</feature>
<dbReference type="GO" id="GO:0022857">
    <property type="term" value="F:transmembrane transporter activity"/>
    <property type="evidence" value="ECO:0007669"/>
    <property type="project" value="InterPro"/>
</dbReference>
<dbReference type="InterPro" id="IPR020846">
    <property type="entry name" value="MFS_dom"/>
</dbReference>
<dbReference type="AlphaFoldDB" id="F5SYI1"/>
<feature type="domain" description="Major facilitator superfamily (MFS) profile" evidence="5">
    <location>
        <begin position="12"/>
        <end position="391"/>
    </location>
</feature>
<feature type="transmembrane region" description="Helical" evidence="4">
    <location>
        <begin position="218"/>
        <end position="239"/>
    </location>
</feature>
<organism evidence="6 7">
    <name type="scientific">Methylophaga aminisulfidivorans MP</name>
    <dbReference type="NCBI Taxonomy" id="1026882"/>
    <lineage>
        <taxon>Bacteria</taxon>
        <taxon>Pseudomonadati</taxon>
        <taxon>Pseudomonadota</taxon>
        <taxon>Gammaproteobacteria</taxon>
        <taxon>Thiotrichales</taxon>
        <taxon>Piscirickettsiaceae</taxon>
        <taxon>Methylophaga</taxon>
    </lineage>
</organism>
<dbReference type="EMBL" id="AFIG01000001">
    <property type="protein sequence ID" value="EGL54249.1"/>
    <property type="molecule type" value="Genomic_DNA"/>
</dbReference>
<dbReference type="STRING" id="1026882.MAMP_00672"/>
<feature type="transmembrane region" description="Helical" evidence="4">
    <location>
        <begin position="340"/>
        <end position="359"/>
    </location>
</feature>
<keyword evidence="7" id="KW-1185">Reference proteome</keyword>
<dbReference type="OrthoDB" id="63984at2"/>
<evidence type="ECO:0000256" key="2">
    <source>
        <dbReference type="ARBA" id="ARBA00022989"/>
    </source>
</evidence>